<dbReference type="InterPro" id="IPR013262">
    <property type="entry name" value="OMP_MIM1/TOM13_mt"/>
</dbReference>
<dbReference type="GO" id="GO:0045040">
    <property type="term" value="P:protein insertion into mitochondrial outer membrane"/>
    <property type="evidence" value="ECO:0007669"/>
    <property type="project" value="TreeGrafter"/>
</dbReference>
<keyword evidence="3" id="KW-1185">Reference proteome</keyword>
<evidence type="ECO:0000256" key="1">
    <source>
        <dbReference type="SAM" id="MobiDB-lite"/>
    </source>
</evidence>
<dbReference type="GO" id="GO:0070096">
    <property type="term" value="P:mitochondrial outer membrane translocase complex assembly"/>
    <property type="evidence" value="ECO:0007669"/>
    <property type="project" value="TreeGrafter"/>
</dbReference>
<dbReference type="AlphaFoldDB" id="A0A371DYG0"/>
<gene>
    <name evidence="2" type="ORF">OH76DRAFT_1335722</name>
</gene>
<dbReference type="PANTHER" id="PTHR28241:SF1">
    <property type="entry name" value="MITOCHONDRIAL IMPORT PROTEIN 1"/>
    <property type="match status" value="1"/>
</dbReference>
<dbReference type="STRING" id="139420.A0A371DYG0"/>
<accession>A0A371DYG0</accession>
<dbReference type="GO" id="GO:0005741">
    <property type="term" value="C:mitochondrial outer membrane"/>
    <property type="evidence" value="ECO:0007669"/>
    <property type="project" value="InterPro"/>
</dbReference>
<dbReference type="EMBL" id="KZ857379">
    <property type="protein sequence ID" value="RDX57554.1"/>
    <property type="molecule type" value="Genomic_DNA"/>
</dbReference>
<dbReference type="PANTHER" id="PTHR28241">
    <property type="entry name" value="MITOCHONDRIAL IMPORT PROTEIN 1"/>
    <property type="match status" value="1"/>
</dbReference>
<feature type="compositionally biased region" description="Low complexity" evidence="1">
    <location>
        <begin position="196"/>
        <end position="217"/>
    </location>
</feature>
<dbReference type="Proteomes" id="UP000256964">
    <property type="component" value="Unassembled WGS sequence"/>
</dbReference>
<evidence type="ECO:0000313" key="3">
    <source>
        <dbReference type="Proteomes" id="UP000256964"/>
    </source>
</evidence>
<feature type="region of interest" description="Disordered" evidence="1">
    <location>
        <begin position="81"/>
        <end position="260"/>
    </location>
</feature>
<feature type="compositionally biased region" description="Basic and acidic residues" evidence="1">
    <location>
        <begin position="101"/>
        <end position="112"/>
    </location>
</feature>
<feature type="compositionally biased region" description="Polar residues" evidence="1">
    <location>
        <begin position="113"/>
        <end position="131"/>
    </location>
</feature>
<organism evidence="2 3">
    <name type="scientific">Lentinus brumalis</name>
    <dbReference type="NCBI Taxonomy" id="2498619"/>
    <lineage>
        <taxon>Eukaryota</taxon>
        <taxon>Fungi</taxon>
        <taxon>Dikarya</taxon>
        <taxon>Basidiomycota</taxon>
        <taxon>Agaricomycotina</taxon>
        <taxon>Agaricomycetes</taxon>
        <taxon>Polyporales</taxon>
        <taxon>Polyporaceae</taxon>
        <taxon>Lentinus</taxon>
    </lineage>
</organism>
<feature type="compositionally biased region" description="Low complexity" evidence="1">
    <location>
        <begin position="316"/>
        <end position="332"/>
    </location>
</feature>
<dbReference type="Pfam" id="PF08219">
    <property type="entry name" value="TOM13"/>
    <property type="match status" value="1"/>
</dbReference>
<feature type="compositionally biased region" description="Basic and acidic residues" evidence="1">
    <location>
        <begin position="81"/>
        <end position="94"/>
    </location>
</feature>
<reference evidence="2 3" key="1">
    <citation type="journal article" date="2018" name="Biotechnol. Biofuels">
        <title>Integrative visual omics of the white-rot fungus Polyporus brumalis exposes the biotechnological potential of its oxidative enzymes for delignifying raw plant biomass.</title>
        <authorList>
            <person name="Miyauchi S."/>
            <person name="Rancon A."/>
            <person name="Drula E."/>
            <person name="Hage H."/>
            <person name="Chaduli D."/>
            <person name="Favel A."/>
            <person name="Grisel S."/>
            <person name="Henrissat B."/>
            <person name="Herpoel-Gimbert I."/>
            <person name="Ruiz-Duenas F.J."/>
            <person name="Chevret D."/>
            <person name="Hainaut M."/>
            <person name="Lin J."/>
            <person name="Wang M."/>
            <person name="Pangilinan J."/>
            <person name="Lipzen A."/>
            <person name="Lesage-Meessen L."/>
            <person name="Navarro D."/>
            <person name="Riley R."/>
            <person name="Grigoriev I.V."/>
            <person name="Zhou S."/>
            <person name="Raouche S."/>
            <person name="Rosso M.N."/>
        </authorList>
    </citation>
    <scope>NUCLEOTIDE SEQUENCE [LARGE SCALE GENOMIC DNA]</scope>
    <source>
        <strain evidence="2 3">BRFM 1820</strain>
    </source>
</reference>
<feature type="region of interest" description="Disordered" evidence="1">
    <location>
        <begin position="316"/>
        <end position="338"/>
    </location>
</feature>
<feature type="region of interest" description="Disordered" evidence="1">
    <location>
        <begin position="1"/>
        <end position="64"/>
    </location>
</feature>
<proteinExistence type="predicted"/>
<feature type="compositionally biased region" description="Basic residues" evidence="1">
    <location>
        <begin position="227"/>
        <end position="251"/>
    </location>
</feature>
<protein>
    <recommendedName>
        <fullName evidence="4">TOM13-domain-containing protein</fullName>
    </recommendedName>
</protein>
<evidence type="ECO:0008006" key="4">
    <source>
        <dbReference type="Google" id="ProtNLM"/>
    </source>
</evidence>
<sequence>MSEHLNTEEEDLLQSALSTAFSPASLPRQSAEPEPALATSAKASAFEPSAPALPEAPVNAGDAEQIEEVWKAEYEAQLAEWRRQSAEQRQKAEATRAQWEAIREQERREGKSRQSVLSESTSGWENLSGTSVAAASPSPADARDLVSGEGQGGHSKEYLESVLPGAPTSTSTPPSHEKSPSQPASEPESKQDKWDSMTSSLTSSFPSMSFPSDPHSPISSAAPRDLPHHHGQPHSHAAGHSHGHTHSHHHRQHDEPQRTASLSVFDSSLSPKTRTLALLSSLAINVLLPFVNGVMLGFGEIFAKNVVGWLGWKAPGTASASTSRGSGRVASGVGLGKK</sequence>
<dbReference type="OrthoDB" id="5529571at2759"/>
<evidence type="ECO:0000313" key="2">
    <source>
        <dbReference type="EMBL" id="RDX57554.1"/>
    </source>
</evidence>
<name>A0A371DYG0_9APHY</name>